<keyword evidence="1" id="KW-1133">Transmembrane helix</keyword>
<name>A0ABN9SP60_9DINO</name>
<gene>
    <name evidence="3" type="ORF">PCOR1329_LOCUS31274</name>
</gene>
<proteinExistence type="predicted"/>
<sequence length="109" mass="10795">MVAARSRLLPVALLLATGAFVTVTFVPSPVQRGETAGILARVPSGGAPAQHAALLGAAAAAVPTAAHAAKAADPVEVVLKLGALVAVLLGPIIAFLGLQFILPKADMSK</sequence>
<evidence type="ECO:0000256" key="1">
    <source>
        <dbReference type="SAM" id="Phobius"/>
    </source>
</evidence>
<feature type="chain" id="PRO_5045435259" evidence="2">
    <location>
        <begin position="25"/>
        <end position="109"/>
    </location>
</feature>
<comment type="caution">
    <text evidence="3">The sequence shown here is derived from an EMBL/GenBank/DDBJ whole genome shotgun (WGS) entry which is preliminary data.</text>
</comment>
<keyword evidence="4" id="KW-1185">Reference proteome</keyword>
<keyword evidence="1" id="KW-0812">Transmembrane</keyword>
<organism evidence="3 4">
    <name type="scientific">Prorocentrum cordatum</name>
    <dbReference type="NCBI Taxonomy" id="2364126"/>
    <lineage>
        <taxon>Eukaryota</taxon>
        <taxon>Sar</taxon>
        <taxon>Alveolata</taxon>
        <taxon>Dinophyceae</taxon>
        <taxon>Prorocentrales</taxon>
        <taxon>Prorocentraceae</taxon>
        <taxon>Prorocentrum</taxon>
    </lineage>
</organism>
<feature type="transmembrane region" description="Helical" evidence="1">
    <location>
        <begin position="81"/>
        <end position="102"/>
    </location>
</feature>
<accession>A0ABN9SP60</accession>
<feature type="transmembrane region" description="Helical" evidence="1">
    <location>
        <begin position="48"/>
        <end position="69"/>
    </location>
</feature>
<reference evidence="3" key="1">
    <citation type="submission" date="2023-10" db="EMBL/GenBank/DDBJ databases">
        <authorList>
            <person name="Chen Y."/>
            <person name="Shah S."/>
            <person name="Dougan E. K."/>
            <person name="Thang M."/>
            <person name="Chan C."/>
        </authorList>
    </citation>
    <scope>NUCLEOTIDE SEQUENCE [LARGE SCALE GENOMIC DNA]</scope>
</reference>
<dbReference type="Proteomes" id="UP001189429">
    <property type="component" value="Unassembled WGS sequence"/>
</dbReference>
<dbReference type="EMBL" id="CAUYUJ010012259">
    <property type="protein sequence ID" value="CAK0833644.1"/>
    <property type="molecule type" value="Genomic_DNA"/>
</dbReference>
<evidence type="ECO:0000313" key="3">
    <source>
        <dbReference type="EMBL" id="CAK0833644.1"/>
    </source>
</evidence>
<evidence type="ECO:0000256" key="2">
    <source>
        <dbReference type="SAM" id="SignalP"/>
    </source>
</evidence>
<protein>
    <submittedName>
        <fullName evidence="3">Uncharacterized protein</fullName>
    </submittedName>
</protein>
<keyword evidence="1" id="KW-0472">Membrane</keyword>
<feature type="signal peptide" evidence="2">
    <location>
        <begin position="1"/>
        <end position="24"/>
    </location>
</feature>
<evidence type="ECO:0000313" key="4">
    <source>
        <dbReference type="Proteomes" id="UP001189429"/>
    </source>
</evidence>
<keyword evidence="2" id="KW-0732">Signal</keyword>